<dbReference type="EMBL" id="JAJVKT010000004">
    <property type="protein sequence ID" value="MCE7507912.1"/>
    <property type="molecule type" value="Genomic_DNA"/>
</dbReference>
<name>A0A9Q3W4Z2_9GAMM</name>
<dbReference type="PANTHER" id="PTHR42941">
    <property type="entry name" value="SLL1037 PROTEIN"/>
    <property type="match status" value="1"/>
</dbReference>
<evidence type="ECO:0000256" key="1">
    <source>
        <dbReference type="SAM" id="SignalP"/>
    </source>
</evidence>
<dbReference type="PANTHER" id="PTHR42941:SF1">
    <property type="entry name" value="SLL1037 PROTEIN"/>
    <property type="match status" value="1"/>
</dbReference>
<keyword evidence="1" id="KW-0732">Signal</keyword>
<dbReference type="SUPFAM" id="SSF53850">
    <property type="entry name" value="Periplasmic binding protein-like II"/>
    <property type="match status" value="1"/>
</dbReference>
<proteinExistence type="predicted"/>
<feature type="chain" id="PRO_5040375503" evidence="1">
    <location>
        <begin position="29"/>
        <end position="344"/>
    </location>
</feature>
<dbReference type="AlphaFoldDB" id="A0A9Q3W4Z2"/>
<comment type="caution">
    <text evidence="2">The sequence shown here is derived from an EMBL/GenBank/DDBJ whole genome shotgun (WGS) entry which is preliminary data.</text>
</comment>
<protein>
    <submittedName>
        <fullName evidence="2">TAXI family TRAP transporter solute-binding subunit</fullName>
    </submittedName>
</protein>
<keyword evidence="3" id="KW-1185">Reference proteome</keyword>
<organism evidence="2 3">
    <name type="scientific">Alloalcanivorax xenomutans</name>
    <dbReference type="NCBI Taxonomy" id="1094342"/>
    <lineage>
        <taxon>Bacteria</taxon>
        <taxon>Pseudomonadati</taxon>
        <taxon>Pseudomonadota</taxon>
        <taxon>Gammaproteobacteria</taxon>
        <taxon>Oceanospirillales</taxon>
        <taxon>Alcanivoracaceae</taxon>
        <taxon>Alloalcanivorax</taxon>
    </lineage>
</organism>
<dbReference type="Proteomes" id="UP001107961">
    <property type="component" value="Unassembled WGS sequence"/>
</dbReference>
<dbReference type="NCBIfam" id="TIGR02122">
    <property type="entry name" value="TRAP_TAXI"/>
    <property type="match status" value="1"/>
</dbReference>
<dbReference type="Pfam" id="PF16868">
    <property type="entry name" value="NMT1_3"/>
    <property type="match status" value="1"/>
</dbReference>
<feature type="signal peptide" evidence="1">
    <location>
        <begin position="1"/>
        <end position="28"/>
    </location>
</feature>
<reference evidence="2" key="1">
    <citation type="submission" date="2022-01" db="EMBL/GenBank/DDBJ databases">
        <authorList>
            <person name="Karlyshev A.V."/>
            <person name="Jaspars M."/>
        </authorList>
    </citation>
    <scope>NUCLEOTIDE SEQUENCE</scope>
    <source>
        <strain evidence="2">AGSA3-2</strain>
    </source>
</reference>
<dbReference type="RefSeq" id="WP_080531188.1">
    <property type="nucleotide sequence ID" value="NZ_CBDDTQ010000005.1"/>
</dbReference>
<sequence>MKLKHPLIRWASGLVLLATASLASYANADTNLRMHTAQPGSSPYVFSVTLQSVLQKHLPVRINMTSSMASTRSTLDAAKGQVDLYIGSQSISHFMSTGTGMFSKMSSAPELFKNIRTIMSFPLGPYHIMVHEKSGIRSLKDIKDRRVFIGPPGGAATLVALSIIEGATGYKAGEDYEMAKLDWNSGQQAFQDGQVDMYIGPTQLPSASIEQVVLLQKIRFLGIPEEAFDSEPMKQVMSLPGRTVAEIPAGIYGENQTNEGPVKTVGTWVTLGTQKDLDPELGYQITKTIFENLQTFHDAAKFMDTITLENALNQVNTPLQAGALRYYREIGLDVPDAMVPPEAR</sequence>
<dbReference type="InterPro" id="IPR011852">
    <property type="entry name" value="TRAP_TAXI"/>
</dbReference>
<evidence type="ECO:0000313" key="3">
    <source>
        <dbReference type="Proteomes" id="UP001107961"/>
    </source>
</evidence>
<dbReference type="Gene3D" id="3.40.190.10">
    <property type="entry name" value="Periplasmic binding protein-like II"/>
    <property type="match status" value="2"/>
</dbReference>
<accession>A0A9Q3W4Z2</accession>
<evidence type="ECO:0000313" key="2">
    <source>
        <dbReference type="EMBL" id="MCE7507912.1"/>
    </source>
</evidence>
<gene>
    <name evidence="2" type="ORF">LZG35_04640</name>
</gene>